<dbReference type="EC" id="5.1.3.3" evidence="7 14"/>
<feature type="binding site" evidence="17">
    <location>
        <begin position="108"/>
        <end position="109"/>
    </location>
    <ligand>
        <name>beta-D-galactose</name>
        <dbReference type="ChEBI" id="CHEBI:27667"/>
    </ligand>
</feature>
<dbReference type="FunFam" id="2.70.98.10:FF:000003">
    <property type="entry name" value="Aldose 1-epimerase"/>
    <property type="match status" value="1"/>
</dbReference>
<keyword evidence="10" id="KW-0597">Phosphoprotein</keyword>
<dbReference type="PANTHER" id="PTHR10091:SF0">
    <property type="entry name" value="GALACTOSE MUTAROTASE"/>
    <property type="match status" value="1"/>
</dbReference>
<evidence type="ECO:0000256" key="13">
    <source>
        <dbReference type="ARBA" id="ARBA00023277"/>
    </source>
</evidence>
<feature type="active site" description="Proton acceptor" evidence="15">
    <location>
        <position position="342"/>
    </location>
</feature>
<keyword evidence="9" id="KW-0963">Cytoplasm</keyword>
<dbReference type="SUPFAM" id="SSF74650">
    <property type="entry name" value="Galactose mutarotase-like"/>
    <property type="match status" value="1"/>
</dbReference>
<evidence type="ECO:0000256" key="14">
    <source>
        <dbReference type="PIRNR" id="PIRNR005096"/>
    </source>
</evidence>
<dbReference type="PROSITE" id="PS00545">
    <property type="entry name" value="ALDOSE_1_EPIMERASE"/>
    <property type="match status" value="1"/>
</dbReference>
<evidence type="ECO:0000256" key="8">
    <source>
        <dbReference type="ARBA" id="ARBA00014165"/>
    </source>
</evidence>
<dbReference type="PROSITE" id="PS51257">
    <property type="entry name" value="PROKAR_LIPOPROTEIN"/>
    <property type="match status" value="1"/>
</dbReference>
<reference evidence="18" key="1">
    <citation type="submission" date="2020-10" db="EMBL/GenBank/DDBJ databases">
        <authorList>
            <person name="Gilroy R."/>
        </authorList>
    </citation>
    <scope>NUCLEOTIDE SEQUENCE</scope>
    <source>
        <strain evidence="18">CHK158-818</strain>
    </source>
</reference>
<comment type="subunit">
    <text evidence="6">Monomer.</text>
</comment>
<name>A0A9D1M7G7_9BACT</name>
<comment type="pathway">
    <text evidence="4 14">Carbohydrate metabolism; hexose metabolism.</text>
</comment>
<comment type="caution">
    <text evidence="18">The sequence shown here is derived from an EMBL/GenBank/DDBJ whole genome shotgun (WGS) entry which is preliminary data.</text>
</comment>
<comment type="subcellular location">
    <subcellularLocation>
        <location evidence="3">Cytoplasm</location>
    </subcellularLocation>
</comment>
<comment type="cofactor">
    <cofactor evidence="2">
        <name>Ca(2+)</name>
        <dbReference type="ChEBI" id="CHEBI:29108"/>
    </cofactor>
</comment>
<accession>A0A9D1M7G7</accession>
<evidence type="ECO:0000256" key="10">
    <source>
        <dbReference type="ARBA" id="ARBA00022553"/>
    </source>
</evidence>
<comment type="similarity">
    <text evidence="5 14">Belongs to the aldose epimerase family.</text>
</comment>
<dbReference type="GO" id="GO:0005737">
    <property type="term" value="C:cytoplasm"/>
    <property type="evidence" value="ECO:0007669"/>
    <property type="project" value="UniProtKB-SubCell"/>
</dbReference>
<keyword evidence="11" id="KW-0106">Calcium</keyword>
<keyword evidence="12 14" id="KW-0413">Isomerase</keyword>
<dbReference type="InterPro" id="IPR018052">
    <property type="entry name" value="Ald1_epimerase_CS"/>
</dbReference>
<evidence type="ECO:0000256" key="6">
    <source>
        <dbReference type="ARBA" id="ARBA00011245"/>
    </source>
</evidence>
<dbReference type="NCBIfam" id="NF008277">
    <property type="entry name" value="PRK11055.1"/>
    <property type="match status" value="1"/>
</dbReference>
<dbReference type="GO" id="GO:0030246">
    <property type="term" value="F:carbohydrate binding"/>
    <property type="evidence" value="ECO:0007669"/>
    <property type="project" value="InterPro"/>
</dbReference>
<dbReference type="InterPro" id="IPR047215">
    <property type="entry name" value="Galactose_mutarotase-like"/>
</dbReference>
<evidence type="ECO:0000256" key="3">
    <source>
        <dbReference type="ARBA" id="ARBA00004496"/>
    </source>
</evidence>
<evidence type="ECO:0000256" key="2">
    <source>
        <dbReference type="ARBA" id="ARBA00001913"/>
    </source>
</evidence>
<evidence type="ECO:0000256" key="7">
    <source>
        <dbReference type="ARBA" id="ARBA00013185"/>
    </source>
</evidence>
<dbReference type="Gene3D" id="2.70.98.10">
    <property type="match status" value="1"/>
</dbReference>
<evidence type="ECO:0000256" key="4">
    <source>
        <dbReference type="ARBA" id="ARBA00005028"/>
    </source>
</evidence>
<evidence type="ECO:0000256" key="15">
    <source>
        <dbReference type="PIRSR" id="PIRSR005096-1"/>
    </source>
</evidence>
<evidence type="ECO:0000256" key="11">
    <source>
        <dbReference type="ARBA" id="ARBA00022837"/>
    </source>
</evidence>
<proteinExistence type="inferred from homology"/>
<evidence type="ECO:0000256" key="1">
    <source>
        <dbReference type="ARBA" id="ARBA00001614"/>
    </source>
</evidence>
<comment type="catalytic activity">
    <reaction evidence="1 14">
        <text>alpha-D-glucose = beta-D-glucose</text>
        <dbReference type="Rhea" id="RHEA:10264"/>
        <dbReference type="ChEBI" id="CHEBI:15903"/>
        <dbReference type="ChEBI" id="CHEBI:17925"/>
        <dbReference type="EC" id="5.1.3.3"/>
    </reaction>
</comment>
<dbReference type="AlphaFoldDB" id="A0A9D1M7G7"/>
<sequence length="378" mass="41871">MKKFFLTFATLLLVLTACTEQPKEEPTLSGLLKSNFQREIDGKKTDLFVLKNKNNMEVCITNFGGRIVSIVVPDKNGNNQDVVLGFDSIMDYKKYPQDFGATIGRYANRIGNAKFTIGDQTYQLPANNGPHCLHGGPNGFQYALMDAKQLNDQTLELTGFSKDGEEGFPGNLTYKVTFTLSDDNALDIKYEAETDKPTVVNFTNHSYFNLSGNPENTNSDFILTINADQTTPIDSTFMTTGEIVSVKGTDLDFTSPMAIGARIDNDNEQLKNGKGYDHNWVLNTKGDINQVAATLECPSTGIVLDVYTTEPGIQFYAGNFLDGTLTGKKGIVYKYRTAACLETQKFPDTPNKPQWPTAQLNPGEKYTSECIYKFSVKK</sequence>
<dbReference type="Proteomes" id="UP000824112">
    <property type="component" value="Unassembled WGS sequence"/>
</dbReference>
<evidence type="ECO:0000256" key="16">
    <source>
        <dbReference type="PIRSR" id="PIRSR005096-2"/>
    </source>
</evidence>
<dbReference type="CDD" id="cd09019">
    <property type="entry name" value="galactose_mutarotase_like"/>
    <property type="match status" value="1"/>
</dbReference>
<dbReference type="EMBL" id="DVNA01000097">
    <property type="protein sequence ID" value="HIU54975.1"/>
    <property type="molecule type" value="Genomic_DNA"/>
</dbReference>
<dbReference type="Pfam" id="PF01263">
    <property type="entry name" value="Aldose_epim"/>
    <property type="match status" value="1"/>
</dbReference>
<dbReference type="InterPro" id="IPR014718">
    <property type="entry name" value="GH-type_carb-bd"/>
</dbReference>
<dbReference type="PANTHER" id="PTHR10091">
    <property type="entry name" value="ALDOSE-1-EPIMERASE"/>
    <property type="match status" value="1"/>
</dbReference>
<organism evidence="18 19">
    <name type="scientific">Candidatus Gallibacteroides avistercoris</name>
    <dbReference type="NCBI Taxonomy" id="2840833"/>
    <lineage>
        <taxon>Bacteria</taxon>
        <taxon>Pseudomonadati</taxon>
        <taxon>Bacteroidota</taxon>
        <taxon>Bacteroidia</taxon>
        <taxon>Bacteroidales</taxon>
        <taxon>Bacteroidaceae</taxon>
        <taxon>Bacteroidaceae incertae sedis</taxon>
        <taxon>Candidatus Gallibacteroides</taxon>
    </lineage>
</organism>
<dbReference type="InterPro" id="IPR011013">
    <property type="entry name" value="Gal_mutarotase_sf_dom"/>
</dbReference>
<feature type="binding site" evidence="16">
    <location>
        <position position="277"/>
    </location>
    <ligand>
        <name>beta-D-galactose</name>
        <dbReference type="ChEBI" id="CHEBI:27667"/>
    </ligand>
</feature>
<dbReference type="GO" id="GO:0006006">
    <property type="term" value="P:glucose metabolic process"/>
    <property type="evidence" value="ECO:0007669"/>
    <property type="project" value="TreeGrafter"/>
</dbReference>
<evidence type="ECO:0000256" key="9">
    <source>
        <dbReference type="ARBA" id="ARBA00022490"/>
    </source>
</evidence>
<evidence type="ECO:0000256" key="5">
    <source>
        <dbReference type="ARBA" id="ARBA00006206"/>
    </source>
</evidence>
<evidence type="ECO:0000313" key="19">
    <source>
        <dbReference type="Proteomes" id="UP000824112"/>
    </source>
</evidence>
<feature type="binding site" evidence="17">
    <location>
        <begin position="205"/>
        <end position="207"/>
    </location>
    <ligand>
        <name>beta-D-galactose</name>
        <dbReference type="ChEBI" id="CHEBI:27667"/>
    </ligand>
</feature>
<reference evidence="18" key="2">
    <citation type="journal article" date="2021" name="PeerJ">
        <title>Extensive microbial diversity within the chicken gut microbiome revealed by metagenomics and culture.</title>
        <authorList>
            <person name="Gilroy R."/>
            <person name="Ravi A."/>
            <person name="Getino M."/>
            <person name="Pursley I."/>
            <person name="Horton D.L."/>
            <person name="Alikhan N.F."/>
            <person name="Baker D."/>
            <person name="Gharbi K."/>
            <person name="Hall N."/>
            <person name="Watson M."/>
            <person name="Adriaenssens E.M."/>
            <person name="Foster-Nyarko E."/>
            <person name="Jarju S."/>
            <person name="Secka A."/>
            <person name="Antonio M."/>
            <person name="Oren A."/>
            <person name="Chaudhuri R.R."/>
            <person name="La Ragione R."/>
            <person name="Hildebrand F."/>
            <person name="Pallen M.J."/>
        </authorList>
    </citation>
    <scope>NUCLEOTIDE SEQUENCE</scope>
    <source>
        <strain evidence="18">CHK158-818</strain>
    </source>
</reference>
<protein>
    <recommendedName>
        <fullName evidence="8 14">Aldose 1-epimerase</fullName>
        <ecNumber evidence="7 14">5.1.3.3</ecNumber>
    </recommendedName>
</protein>
<dbReference type="GO" id="GO:0004034">
    <property type="term" value="F:aldose 1-epimerase activity"/>
    <property type="evidence" value="ECO:0007669"/>
    <property type="project" value="UniProtKB-EC"/>
</dbReference>
<evidence type="ECO:0000256" key="17">
    <source>
        <dbReference type="PIRSR" id="PIRSR005096-3"/>
    </source>
</evidence>
<dbReference type="InterPro" id="IPR015443">
    <property type="entry name" value="Aldose_1-epimerase"/>
</dbReference>
<evidence type="ECO:0000256" key="12">
    <source>
        <dbReference type="ARBA" id="ARBA00023235"/>
    </source>
</evidence>
<keyword evidence="13 14" id="KW-0119">Carbohydrate metabolism</keyword>
<gene>
    <name evidence="18" type="ORF">IAB03_04090</name>
</gene>
<dbReference type="GO" id="GO:0033499">
    <property type="term" value="P:galactose catabolic process via UDP-galactose, Leloir pathway"/>
    <property type="evidence" value="ECO:0007669"/>
    <property type="project" value="TreeGrafter"/>
</dbReference>
<evidence type="ECO:0000313" key="18">
    <source>
        <dbReference type="EMBL" id="HIU54975.1"/>
    </source>
</evidence>
<feature type="active site" description="Proton donor" evidence="15">
    <location>
        <position position="205"/>
    </location>
</feature>
<dbReference type="InterPro" id="IPR008183">
    <property type="entry name" value="Aldose_1/G6P_1-epimerase"/>
</dbReference>
<dbReference type="PIRSF" id="PIRSF005096">
    <property type="entry name" value="GALM"/>
    <property type="match status" value="1"/>
</dbReference>